<proteinExistence type="predicted"/>
<dbReference type="PROSITE" id="PS50850">
    <property type="entry name" value="MFS"/>
    <property type="match status" value="1"/>
</dbReference>
<evidence type="ECO:0000259" key="3">
    <source>
        <dbReference type="PROSITE" id="PS50850"/>
    </source>
</evidence>
<feature type="transmembrane region" description="Helical" evidence="2">
    <location>
        <begin position="62"/>
        <end position="84"/>
    </location>
</feature>
<keyword evidence="2" id="KW-0812">Transmembrane</keyword>
<protein>
    <recommendedName>
        <fullName evidence="3">Major facilitator superfamily (MFS) profile domain-containing protein</fullName>
    </recommendedName>
</protein>
<organism evidence="4 5">
    <name type="scientific">Pristionchus entomophagus</name>
    <dbReference type="NCBI Taxonomy" id="358040"/>
    <lineage>
        <taxon>Eukaryota</taxon>
        <taxon>Metazoa</taxon>
        <taxon>Ecdysozoa</taxon>
        <taxon>Nematoda</taxon>
        <taxon>Chromadorea</taxon>
        <taxon>Rhabditida</taxon>
        <taxon>Rhabditina</taxon>
        <taxon>Diplogasteromorpha</taxon>
        <taxon>Diplogasteroidea</taxon>
        <taxon>Neodiplogasteridae</taxon>
        <taxon>Pristionchus</taxon>
    </lineage>
</organism>
<feature type="non-terminal residue" evidence="4">
    <location>
        <position position="1"/>
    </location>
</feature>
<dbReference type="AlphaFoldDB" id="A0AAV5UIN1"/>
<reference evidence="4" key="1">
    <citation type="submission" date="2023-10" db="EMBL/GenBank/DDBJ databases">
        <title>Genome assembly of Pristionchus species.</title>
        <authorList>
            <person name="Yoshida K."/>
            <person name="Sommer R.J."/>
        </authorList>
    </citation>
    <scope>NUCLEOTIDE SEQUENCE</scope>
    <source>
        <strain evidence="4">RS0144</strain>
    </source>
</reference>
<feature type="transmembrane region" description="Helical" evidence="2">
    <location>
        <begin position="36"/>
        <end position="56"/>
    </location>
</feature>
<name>A0AAV5UIN1_9BILA</name>
<dbReference type="EMBL" id="BTSX01000006">
    <property type="protein sequence ID" value="GMT06115.1"/>
    <property type="molecule type" value="Genomic_DNA"/>
</dbReference>
<gene>
    <name evidence="4" type="ORF">PENTCL1PPCAC_28289</name>
</gene>
<comment type="caution">
    <text evidence="4">The sequence shown here is derived from an EMBL/GenBank/DDBJ whole genome shotgun (WGS) entry which is preliminary data.</text>
</comment>
<dbReference type="GO" id="GO:0016020">
    <property type="term" value="C:membrane"/>
    <property type="evidence" value="ECO:0007669"/>
    <property type="project" value="UniProtKB-SubCell"/>
</dbReference>
<dbReference type="GO" id="GO:0022857">
    <property type="term" value="F:transmembrane transporter activity"/>
    <property type="evidence" value="ECO:0007669"/>
    <property type="project" value="InterPro"/>
</dbReference>
<dbReference type="Gene3D" id="1.20.1250.20">
    <property type="entry name" value="MFS general substrate transporter like domains"/>
    <property type="match status" value="1"/>
</dbReference>
<dbReference type="Pfam" id="PF07690">
    <property type="entry name" value="MFS_1"/>
    <property type="match status" value="1"/>
</dbReference>
<dbReference type="Proteomes" id="UP001432027">
    <property type="component" value="Unassembled WGS sequence"/>
</dbReference>
<evidence type="ECO:0000313" key="5">
    <source>
        <dbReference type="Proteomes" id="UP001432027"/>
    </source>
</evidence>
<dbReference type="InterPro" id="IPR036259">
    <property type="entry name" value="MFS_trans_sf"/>
</dbReference>
<dbReference type="InterPro" id="IPR020846">
    <property type="entry name" value="MFS_dom"/>
</dbReference>
<keyword evidence="2" id="KW-0472">Membrane</keyword>
<feature type="domain" description="Major facilitator superfamily (MFS) profile" evidence="3">
    <location>
        <begin position="1"/>
        <end position="107"/>
    </location>
</feature>
<evidence type="ECO:0000256" key="2">
    <source>
        <dbReference type="SAM" id="Phobius"/>
    </source>
</evidence>
<keyword evidence="5" id="KW-1185">Reference proteome</keyword>
<evidence type="ECO:0000256" key="1">
    <source>
        <dbReference type="ARBA" id="ARBA00004141"/>
    </source>
</evidence>
<dbReference type="PANTHER" id="PTHR45757">
    <property type="entry name" value="PROTEIN CBG23364-RELATED"/>
    <property type="match status" value="1"/>
</dbReference>
<dbReference type="SUPFAM" id="SSF103473">
    <property type="entry name" value="MFS general substrate transporter"/>
    <property type="match status" value="1"/>
</dbReference>
<dbReference type="InterPro" id="IPR011701">
    <property type="entry name" value="MFS"/>
</dbReference>
<comment type="subcellular location">
    <subcellularLocation>
        <location evidence="1">Membrane</location>
        <topology evidence="1">Multi-pass membrane protein</topology>
    </subcellularLocation>
</comment>
<accession>A0AAV5UIN1</accession>
<feature type="non-terminal residue" evidence="4">
    <location>
        <position position="107"/>
    </location>
</feature>
<keyword evidence="2" id="KW-1133">Transmembrane helix</keyword>
<sequence length="107" mass="11534">QVMVGTAISTLATGLIPIAFDKIVMKTKTLYAHFRFVQGVAMAPTIPLIGHIAANWTPLAEVGFFIAILTSYTQVGIFITMSTAGPLCDNFGWRSIFYFNAACSGIL</sequence>
<evidence type="ECO:0000313" key="4">
    <source>
        <dbReference type="EMBL" id="GMT06115.1"/>
    </source>
</evidence>